<sequence length="200" mass="22529">MSEGTWRADEASGLLFRTIAAHRATVVSLGTYSRQRRLSGPLEDREQIQCQATLVRLLSIAESFSGERLLEELQRIVDRSSHKAINEIWERTAVSATNTWDEQKKAYKELLGVTLSNADWTSVGKLAEARNAVAHGLGALTRRQLRNRQGTVDKLRSCGITLVNGRIVLSDQVLFDAARTCREFIRKLDFAIENRGPDYR</sequence>
<reference evidence="1 2" key="1">
    <citation type="journal article" date="2023" name="Microbiol. Resour. Announc.">
        <title>Complete Genome Sequence of Mycobacterium wuenschmanii, a novel Nontuberculous Mycobacterium Isolated from a captive population of Amazon Milk Frogs.</title>
        <authorList>
            <person name="Hicks J."/>
            <person name="Zeineldin M."/>
            <person name="Ward H."/>
            <person name="Wuenschmann A."/>
            <person name="Camp P."/>
            <person name="Farrell D."/>
            <person name="Lehman K."/>
            <person name="Thacker T."/>
            <person name="Cuthbert E."/>
        </authorList>
    </citation>
    <scope>NUCLEOTIDE SEQUENCE [LARGE SCALE GENOMIC DNA]</scope>
    <source>
        <strain evidence="1 2">Wuenschmanii</strain>
    </source>
</reference>
<accession>A0ABY8VUT4</accession>
<proteinExistence type="predicted"/>
<evidence type="ECO:0000313" key="1">
    <source>
        <dbReference type="EMBL" id="WIM87405.1"/>
    </source>
</evidence>
<evidence type="ECO:0000313" key="2">
    <source>
        <dbReference type="Proteomes" id="UP001236585"/>
    </source>
</evidence>
<dbReference type="RefSeq" id="WP_285187121.1">
    <property type="nucleotide sequence ID" value="NZ_CP126981.1"/>
</dbReference>
<evidence type="ECO:0008006" key="3">
    <source>
        <dbReference type="Google" id="ProtNLM"/>
    </source>
</evidence>
<dbReference type="Proteomes" id="UP001236585">
    <property type="component" value="Chromosome"/>
</dbReference>
<gene>
    <name evidence="1" type="ORF">PT015_21600</name>
</gene>
<name>A0ABY8VUT4_9MYCO</name>
<protein>
    <recommendedName>
        <fullName evidence="3">MAE-28990/MAE-18760-like HEPN domain-containing protein</fullName>
    </recommendedName>
</protein>
<organism evidence="1 2">
    <name type="scientific">Candidatus Mycobacterium wuenschmannii</name>
    <dbReference type="NCBI Taxonomy" id="3027808"/>
    <lineage>
        <taxon>Bacteria</taxon>
        <taxon>Bacillati</taxon>
        <taxon>Actinomycetota</taxon>
        <taxon>Actinomycetes</taxon>
        <taxon>Mycobacteriales</taxon>
        <taxon>Mycobacteriaceae</taxon>
        <taxon>Mycobacterium</taxon>
    </lineage>
</organism>
<keyword evidence="2" id="KW-1185">Reference proteome</keyword>
<dbReference type="EMBL" id="CP126981">
    <property type="protein sequence ID" value="WIM87405.1"/>
    <property type="molecule type" value="Genomic_DNA"/>
</dbReference>